<dbReference type="EMBL" id="SLXQ01000019">
    <property type="protein sequence ID" value="TCP44762.1"/>
    <property type="molecule type" value="Genomic_DNA"/>
</dbReference>
<keyword evidence="1" id="KW-0812">Transmembrane</keyword>
<dbReference type="Proteomes" id="UP000294911">
    <property type="component" value="Unassembled WGS sequence"/>
</dbReference>
<keyword evidence="1" id="KW-1133">Transmembrane helix</keyword>
<feature type="transmembrane region" description="Helical" evidence="1">
    <location>
        <begin position="224"/>
        <end position="243"/>
    </location>
</feature>
<feature type="domain" description="Acyltransferase 3" evidence="2">
    <location>
        <begin position="41"/>
        <end position="392"/>
    </location>
</feature>
<feature type="transmembrane region" description="Helical" evidence="1">
    <location>
        <begin position="111"/>
        <end position="133"/>
    </location>
</feature>
<feature type="transmembrane region" description="Helical" evidence="1">
    <location>
        <begin position="374"/>
        <end position="395"/>
    </location>
</feature>
<sequence>MRRVLSLDRVRPKCLLGIRLSASSDLSPVGAGEAAPSSRRISWDVVRVVAVFFVILGHVTSSGPRIHPELGEYFPRSNLPFGAAGLMVVSAYFVCVTIRRARPTRWLWHRCARLLPTFVVAVLLTYGLTRYAVAGFNGLTFPGGFLGTMFADPISVDGPAEGVRPWYLPTPLDLGTNLAMIVPWSADFHWVDPSYWTMPIQVLAFAAAAMLFPRRLVRGARIFWLLWAMIVIPLLLPVAMHPFDTVREWVAPAVSGLGLSYARLFAVGVAIWLWSNGRMGTRHLVALTLVVTTAQFVSSPDLSEINLPVMLAFGVFVLLVAKAASGPDWMFPVFVRFRAQLRWLAGITFGVYLVQQQLGYVLARLLADLGVGPWPRLVVIFGAAVVAGWLLTVVVERPAGRLLTRRIRHRQAPAR</sequence>
<dbReference type="InterPro" id="IPR002656">
    <property type="entry name" value="Acyl_transf_3_dom"/>
</dbReference>
<feature type="transmembrane region" description="Helical" evidence="1">
    <location>
        <begin position="194"/>
        <end position="212"/>
    </location>
</feature>
<evidence type="ECO:0000256" key="1">
    <source>
        <dbReference type="SAM" id="Phobius"/>
    </source>
</evidence>
<feature type="transmembrane region" description="Helical" evidence="1">
    <location>
        <begin position="341"/>
        <end position="362"/>
    </location>
</feature>
<evidence type="ECO:0000313" key="3">
    <source>
        <dbReference type="EMBL" id="TCP44762.1"/>
    </source>
</evidence>
<dbReference type="AlphaFoldDB" id="A0A4R2Q7D9"/>
<reference evidence="3 4" key="1">
    <citation type="submission" date="2019-03" db="EMBL/GenBank/DDBJ databases">
        <title>Genomic Encyclopedia of Type Strains, Phase IV (KMG-IV): sequencing the most valuable type-strain genomes for metagenomic binning, comparative biology and taxonomic classification.</title>
        <authorList>
            <person name="Goeker M."/>
        </authorList>
    </citation>
    <scope>NUCLEOTIDE SEQUENCE [LARGE SCALE GENOMIC DNA]</scope>
    <source>
        <strain evidence="3 4">DSM 45765</strain>
    </source>
</reference>
<feature type="transmembrane region" description="Helical" evidence="1">
    <location>
        <begin position="79"/>
        <end position="99"/>
    </location>
</feature>
<dbReference type="Pfam" id="PF01757">
    <property type="entry name" value="Acyl_transf_3"/>
    <property type="match status" value="1"/>
</dbReference>
<evidence type="ECO:0000259" key="2">
    <source>
        <dbReference type="Pfam" id="PF01757"/>
    </source>
</evidence>
<accession>A0A4R2Q7D9</accession>
<gene>
    <name evidence="3" type="ORF">EV191_11947</name>
</gene>
<feature type="transmembrane region" description="Helical" evidence="1">
    <location>
        <begin position="41"/>
        <end position="59"/>
    </location>
</feature>
<proteinExistence type="predicted"/>
<comment type="caution">
    <text evidence="3">The sequence shown here is derived from an EMBL/GenBank/DDBJ whole genome shotgun (WGS) entry which is preliminary data.</text>
</comment>
<organism evidence="3 4">
    <name type="scientific">Tamaricihabitans halophyticus</name>
    <dbReference type="NCBI Taxonomy" id="1262583"/>
    <lineage>
        <taxon>Bacteria</taxon>
        <taxon>Bacillati</taxon>
        <taxon>Actinomycetota</taxon>
        <taxon>Actinomycetes</taxon>
        <taxon>Pseudonocardiales</taxon>
        <taxon>Pseudonocardiaceae</taxon>
        <taxon>Tamaricihabitans</taxon>
    </lineage>
</organism>
<keyword evidence="1" id="KW-0472">Membrane</keyword>
<dbReference type="GO" id="GO:0016747">
    <property type="term" value="F:acyltransferase activity, transferring groups other than amino-acyl groups"/>
    <property type="evidence" value="ECO:0007669"/>
    <property type="project" value="InterPro"/>
</dbReference>
<protein>
    <submittedName>
        <fullName evidence="3">Peptidoglycan/LPS O-acetylase OafA/YrhL</fullName>
    </submittedName>
</protein>
<feature type="transmembrane region" description="Helical" evidence="1">
    <location>
        <begin position="281"/>
        <end position="299"/>
    </location>
</feature>
<name>A0A4R2Q7D9_9PSEU</name>
<keyword evidence="4" id="KW-1185">Reference proteome</keyword>
<evidence type="ECO:0000313" key="4">
    <source>
        <dbReference type="Proteomes" id="UP000294911"/>
    </source>
</evidence>
<feature type="transmembrane region" description="Helical" evidence="1">
    <location>
        <begin position="249"/>
        <end position="274"/>
    </location>
</feature>